<dbReference type="AlphaFoldDB" id="A0A9Q1IE61"/>
<reference evidence="2" key="1">
    <citation type="journal article" date="2023" name="Science">
        <title>Genome structures resolve the early diversification of teleost fishes.</title>
        <authorList>
            <person name="Parey E."/>
            <person name="Louis A."/>
            <person name="Montfort J."/>
            <person name="Bouchez O."/>
            <person name="Roques C."/>
            <person name="Iampietro C."/>
            <person name="Lluch J."/>
            <person name="Castinel A."/>
            <person name="Donnadieu C."/>
            <person name="Desvignes T."/>
            <person name="Floi Bucao C."/>
            <person name="Jouanno E."/>
            <person name="Wen M."/>
            <person name="Mejri S."/>
            <person name="Dirks R."/>
            <person name="Jansen H."/>
            <person name="Henkel C."/>
            <person name="Chen W.J."/>
            <person name="Zahm M."/>
            <person name="Cabau C."/>
            <person name="Klopp C."/>
            <person name="Thompson A.W."/>
            <person name="Robinson-Rechavi M."/>
            <person name="Braasch I."/>
            <person name="Lecointre G."/>
            <person name="Bobe J."/>
            <person name="Postlethwait J.H."/>
            <person name="Berthelot C."/>
            <person name="Roest Crollius H."/>
            <person name="Guiguen Y."/>
        </authorList>
    </citation>
    <scope>NUCLEOTIDE SEQUENCE</scope>
    <source>
        <strain evidence="2">WJC10195</strain>
    </source>
</reference>
<evidence type="ECO:0000313" key="2">
    <source>
        <dbReference type="EMBL" id="KAJ8336377.1"/>
    </source>
</evidence>
<feature type="transmembrane region" description="Helical" evidence="1">
    <location>
        <begin position="18"/>
        <end position="41"/>
    </location>
</feature>
<comment type="caution">
    <text evidence="2">The sequence shown here is derived from an EMBL/GenBank/DDBJ whole genome shotgun (WGS) entry which is preliminary data.</text>
</comment>
<protein>
    <submittedName>
        <fullName evidence="2">Uncharacterized protein</fullName>
    </submittedName>
</protein>
<keyword evidence="1" id="KW-0812">Transmembrane</keyword>
<feature type="transmembrane region" description="Helical" evidence="1">
    <location>
        <begin position="53"/>
        <end position="72"/>
    </location>
</feature>
<organism evidence="2 3">
    <name type="scientific">Synaphobranchus kaupii</name>
    <name type="common">Kaup's arrowtooth eel</name>
    <dbReference type="NCBI Taxonomy" id="118154"/>
    <lineage>
        <taxon>Eukaryota</taxon>
        <taxon>Metazoa</taxon>
        <taxon>Chordata</taxon>
        <taxon>Craniata</taxon>
        <taxon>Vertebrata</taxon>
        <taxon>Euteleostomi</taxon>
        <taxon>Actinopterygii</taxon>
        <taxon>Neopterygii</taxon>
        <taxon>Teleostei</taxon>
        <taxon>Anguilliformes</taxon>
        <taxon>Synaphobranchidae</taxon>
        <taxon>Synaphobranchus</taxon>
    </lineage>
</organism>
<proteinExistence type="predicted"/>
<keyword evidence="1" id="KW-0472">Membrane</keyword>
<gene>
    <name evidence="2" type="ORF">SKAU_G00375970</name>
</gene>
<sequence>MIVHLGSLRRYNIPGHIIYIYITAVSFTGLYTRPYIIYIYITAVHSLWFIHPAIYNIYIYYCCLIHCGLYWIDWEQRMLDGPLKPTNQECDDL</sequence>
<evidence type="ECO:0000256" key="1">
    <source>
        <dbReference type="SAM" id="Phobius"/>
    </source>
</evidence>
<dbReference type="Proteomes" id="UP001152622">
    <property type="component" value="Chromosome 19"/>
</dbReference>
<keyword evidence="3" id="KW-1185">Reference proteome</keyword>
<keyword evidence="1" id="KW-1133">Transmembrane helix</keyword>
<evidence type="ECO:0000313" key="3">
    <source>
        <dbReference type="Proteomes" id="UP001152622"/>
    </source>
</evidence>
<accession>A0A9Q1IE61</accession>
<dbReference type="EMBL" id="JAINUF010000019">
    <property type="protein sequence ID" value="KAJ8336377.1"/>
    <property type="molecule type" value="Genomic_DNA"/>
</dbReference>
<name>A0A9Q1IE61_SYNKA</name>